<feature type="transmembrane region" description="Helical" evidence="1">
    <location>
        <begin position="45"/>
        <end position="68"/>
    </location>
</feature>
<reference evidence="2 3" key="1">
    <citation type="journal article" date="2010" name="Cell">
        <title>The genome of Naegleria gruberi illuminates early eukaryotic versatility.</title>
        <authorList>
            <person name="Fritz-Laylin L.K."/>
            <person name="Prochnik S.E."/>
            <person name="Ginger M.L."/>
            <person name="Dacks J.B."/>
            <person name="Carpenter M.L."/>
            <person name="Field M.C."/>
            <person name="Kuo A."/>
            <person name="Paredez A."/>
            <person name="Chapman J."/>
            <person name="Pham J."/>
            <person name="Shu S."/>
            <person name="Neupane R."/>
            <person name="Cipriano M."/>
            <person name="Mancuso J."/>
            <person name="Tu H."/>
            <person name="Salamov A."/>
            <person name="Lindquist E."/>
            <person name="Shapiro H."/>
            <person name="Lucas S."/>
            <person name="Grigoriev I.V."/>
            <person name="Cande W.Z."/>
            <person name="Fulton C."/>
            <person name="Rokhsar D.S."/>
            <person name="Dawson S.C."/>
        </authorList>
    </citation>
    <scope>NUCLEOTIDE SEQUENCE [LARGE SCALE GENOMIC DNA]</scope>
    <source>
        <strain evidence="2 3">NEG-M</strain>
    </source>
</reference>
<name>D2W5R0_NAEGR</name>
<feature type="non-terminal residue" evidence="2">
    <location>
        <position position="289"/>
    </location>
</feature>
<dbReference type="GeneID" id="8859716"/>
<gene>
    <name evidence="2" type="ORF">NAEGRDRAFT_76752</name>
</gene>
<feature type="transmembrane region" description="Helical" evidence="1">
    <location>
        <begin position="80"/>
        <end position="108"/>
    </location>
</feature>
<accession>D2W5R0</accession>
<keyword evidence="1" id="KW-0812">Transmembrane</keyword>
<dbReference type="OrthoDB" id="10263973at2759"/>
<keyword evidence="3" id="KW-1185">Reference proteome</keyword>
<dbReference type="VEuPathDB" id="AmoebaDB:NAEGRDRAFT_53991"/>
<dbReference type="RefSeq" id="XP_002668336.1">
    <property type="nucleotide sequence ID" value="XM_002668290.1"/>
</dbReference>
<keyword evidence="1" id="KW-0472">Membrane</keyword>
<evidence type="ECO:0000256" key="1">
    <source>
        <dbReference type="SAM" id="Phobius"/>
    </source>
</evidence>
<dbReference type="InParanoid" id="D2W5R0"/>
<evidence type="ECO:0000313" key="2">
    <source>
        <dbReference type="EMBL" id="EFC35592.1"/>
    </source>
</evidence>
<sequence>MMESYAMNSQDNPFYSIIDDPTYTIHQALTYSNDSKIINRFTGALVVYSITLPPFLVLGFVVAILLIIRWRTMVFIKRCLYGLVVLMSCLQILSITSGIMYSVCVLIGNQKECMDPFAAIQYSCGNLTVILCVFCFLTITRILYKVYFDKSQWWMRVVENQQESLGKTVPKKIAIRNQRFGKFVKWTAIISAIGLLIIAPLHIATIMITSLTSLMPGVKAATASSIGYNRYYADAVLALGYWFLIFFFGIINIVVGVSLTGKLGGEQENVPLQRRKACRQLNLLNALQL</sequence>
<evidence type="ECO:0000313" key="3">
    <source>
        <dbReference type="Proteomes" id="UP000006671"/>
    </source>
</evidence>
<dbReference type="EMBL" id="GG739125">
    <property type="protein sequence ID" value="EFC35592.1"/>
    <property type="molecule type" value="Genomic_DNA"/>
</dbReference>
<organism evidence="3">
    <name type="scientific">Naegleria gruberi</name>
    <name type="common">Amoeba</name>
    <dbReference type="NCBI Taxonomy" id="5762"/>
    <lineage>
        <taxon>Eukaryota</taxon>
        <taxon>Discoba</taxon>
        <taxon>Heterolobosea</taxon>
        <taxon>Tetramitia</taxon>
        <taxon>Eutetramitia</taxon>
        <taxon>Vahlkampfiidae</taxon>
        <taxon>Naegleria</taxon>
    </lineage>
</organism>
<protein>
    <submittedName>
        <fullName evidence="2">Predicted protein</fullName>
    </submittedName>
</protein>
<feature type="transmembrane region" description="Helical" evidence="1">
    <location>
        <begin position="120"/>
        <end position="144"/>
    </location>
</feature>
<dbReference type="AlphaFoldDB" id="D2W5R0"/>
<feature type="transmembrane region" description="Helical" evidence="1">
    <location>
        <begin position="186"/>
        <end position="211"/>
    </location>
</feature>
<dbReference type="KEGG" id="ngr:NAEGRDRAFT_76752"/>
<feature type="transmembrane region" description="Helical" evidence="1">
    <location>
        <begin position="231"/>
        <end position="255"/>
    </location>
</feature>
<dbReference type="Proteomes" id="UP000006671">
    <property type="component" value="Unassembled WGS sequence"/>
</dbReference>
<proteinExistence type="predicted"/>
<keyword evidence="1" id="KW-1133">Transmembrane helix</keyword>